<keyword evidence="5 6" id="KW-0539">Nucleus</keyword>
<gene>
    <name evidence="10" type="ORF">RFH988_LOCUS22896</name>
</gene>
<dbReference type="PANTHER" id="PTHR45771:SF6">
    <property type="entry name" value="HOMEOTIC PROTEIN SEX COMBS REDUCED"/>
    <property type="match status" value="1"/>
</dbReference>
<dbReference type="PRINTS" id="PR00024">
    <property type="entry name" value="HOMEOBOX"/>
</dbReference>
<evidence type="ECO:0000256" key="7">
    <source>
        <dbReference type="RuleBase" id="RU000682"/>
    </source>
</evidence>
<evidence type="ECO:0000259" key="9">
    <source>
        <dbReference type="PROSITE" id="PS50071"/>
    </source>
</evidence>
<accession>A0A814U668</accession>
<sequence>MNTDSSLSPTNKDSTLMNTSSNLNMMQTATYHHEQYQSTIDDVFPASNDVSSSVNNTISSLTFSKSVTNSIQFNFEHKRTRTCYTHHQIRELEKEFNYNKYTTRQRRIEIARSLRLTEQQIKIWFQSRRCSWQHEKFKSRNDPHVQLEANTTNHGQNHHSSGISTNDTS</sequence>
<name>A0A814U668_9BILA</name>
<keyword evidence="3 6" id="KW-0238">DNA-binding</keyword>
<proteinExistence type="predicted"/>
<dbReference type="GO" id="GO:0005654">
    <property type="term" value="C:nucleoplasm"/>
    <property type="evidence" value="ECO:0007669"/>
    <property type="project" value="TreeGrafter"/>
</dbReference>
<keyword evidence="2" id="KW-0217">Developmental protein</keyword>
<dbReference type="Proteomes" id="UP000663882">
    <property type="component" value="Unassembled WGS sequence"/>
</dbReference>
<dbReference type="EMBL" id="CAJNOO010001554">
    <property type="protein sequence ID" value="CAF1169581.1"/>
    <property type="molecule type" value="Genomic_DNA"/>
</dbReference>
<comment type="subcellular location">
    <subcellularLocation>
        <location evidence="1 6 7">Nucleus</location>
    </subcellularLocation>
</comment>
<dbReference type="InterPro" id="IPR050609">
    <property type="entry name" value="Antp_homeobox_Deformed_sf"/>
</dbReference>
<dbReference type="GO" id="GO:0045944">
    <property type="term" value="P:positive regulation of transcription by RNA polymerase II"/>
    <property type="evidence" value="ECO:0007669"/>
    <property type="project" value="TreeGrafter"/>
</dbReference>
<feature type="DNA-binding region" description="Homeobox" evidence="6">
    <location>
        <begin position="77"/>
        <end position="136"/>
    </location>
</feature>
<dbReference type="PANTHER" id="PTHR45771">
    <property type="entry name" value="HOMEOTIC PROTEIN DEFORMED"/>
    <property type="match status" value="1"/>
</dbReference>
<evidence type="ECO:0000256" key="4">
    <source>
        <dbReference type="ARBA" id="ARBA00023155"/>
    </source>
</evidence>
<dbReference type="AlphaFoldDB" id="A0A814U668"/>
<protein>
    <recommendedName>
        <fullName evidence="9">Homeobox domain-containing protein</fullName>
    </recommendedName>
</protein>
<organism evidence="10 11">
    <name type="scientific">Rotaria sordida</name>
    <dbReference type="NCBI Taxonomy" id="392033"/>
    <lineage>
        <taxon>Eukaryota</taxon>
        <taxon>Metazoa</taxon>
        <taxon>Spiralia</taxon>
        <taxon>Gnathifera</taxon>
        <taxon>Rotifera</taxon>
        <taxon>Eurotatoria</taxon>
        <taxon>Bdelloidea</taxon>
        <taxon>Philodinida</taxon>
        <taxon>Philodinidae</taxon>
        <taxon>Rotaria</taxon>
    </lineage>
</organism>
<dbReference type="Gene3D" id="1.10.10.60">
    <property type="entry name" value="Homeodomain-like"/>
    <property type="match status" value="1"/>
</dbReference>
<dbReference type="OrthoDB" id="6159439at2759"/>
<evidence type="ECO:0000256" key="6">
    <source>
        <dbReference type="PROSITE-ProRule" id="PRU00108"/>
    </source>
</evidence>
<evidence type="ECO:0000313" key="10">
    <source>
        <dbReference type="EMBL" id="CAF1169581.1"/>
    </source>
</evidence>
<dbReference type="SMART" id="SM00389">
    <property type="entry name" value="HOX"/>
    <property type="match status" value="1"/>
</dbReference>
<evidence type="ECO:0000256" key="2">
    <source>
        <dbReference type="ARBA" id="ARBA00022473"/>
    </source>
</evidence>
<feature type="region of interest" description="Disordered" evidence="8">
    <location>
        <begin position="150"/>
        <end position="169"/>
    </location>
</feature>
<dbReference type="Pfam" id="PF00046">
    <property type="entry name" value="Homeodomain"/>
    <property type="match status" value="1"/>
</dbReference>
<evidence type="ECO:0000256" key="5">
    <source>
        <dbReference type="ARBA" id="ARBA00023242"/>
    </source>
</evidence>
<dbReference type="InterPro" id="IPR001356">
    <property type="entry name" value="HD"/>
</dbReference>
<dbReference type="PROSITE" id="PS50071">
    <property type="entry name" value="HOMEOBOX_2"/>
    <property type="match status" value="1"/>
</dbReference>
<feature type="domain" description="Homeobox" evidence="9">
    <location>
        <begin position="75"/>
        <end position="135"/>
    </location>
</feature>
<dbReference type="GO" id="GO:0000978">
    <property type="term" value="F:RNA polymerase II cis-regulatory region sequence-specific DNA binding"/>
    <property type="evidence" value="ECO:0007669"/>
    <property type="project" value="TreeGrafter"/>
</dbReference>
<evidence type="ECO:0000256" key="3">
    <source>
        <dbReference type="ARBA" id="ARBA00023125"/>
    </source>
</evidence>
<dbReference type="CDD" id="cd00086">
    <property type="entry name" value="homeodomain"/>
    <property type="match status" value="1"/>
</dbReference>
<dbReference type="InterPro" id="IPR009057">
    <property type="entry name" value="Homeodomain-like_sf"/>
</dbReference>
<comment type="caution">
    <text evidence="10">The sequence shown here is derived from an EMBL/GenBank/DDBJ whole genome shotgun (WGS) entry which is preliminary data.</text>
</comment>
<keyword evidence="4 6" id="KW-0371">Homeobox</keyword>
<dbReference type="InterPro" id="IPR020479">
    <property type="entry name" value="HD_metazoa"/>
</dbReference>
<reference evidence="10" key="1">
    <citation type="submission" date="2021-02" db="EMBL/GenBank/DDBJ databases">
        <authorList>
            <person name="Nowell W R."/>
        </authorList>
    </citation>
    <scope>NUCLEOTIDE SEQUENCE</scope>
</reference>
<evidence type="ECO:0000256" key="8">
    <source>
        <dbReference type="SAM" id="MobiDB-lite"/>
    </source>
</evidence>
<dbReference type="SUPFAM" id="SSF46689">
    <property type="entry name" value="Homeodomain-like"/>
    <property type="match status" value="1"/>
</dbReference>
<dbReference type="GO" id="GO:0009952">
    <property type="term" value="P:anterior/posterior pattern specification"/>
    <property type="evidence" value="ECO:0007669"/>
    <property type="project" value="TreeGrafter"/>
</dbReference>
<dbReference type="GO" id="GO:0000981">
    <property type="term" value="F:DNA-binding transcription factor activity, RNA polymerase II-specific"/>
    <property type="evidence" value="ECO:0007669"/>
    <property type="project" value="TreeGrafter"/>
</dbReference>
<evidence type="ECO:0000256" key="1">
    <source>
        <dbReference type="ARBA" id="ARBA00004123"/>
    </source>
</evidence>
<evidence type="ECO:0000313" key="11">
    <source>
        <dbReference type="Proteomes" id="UP000663882"/>
    </source>
</evidence>